<organism evidence="7 8">
    <name type="scientific">Candidatus Minimicrobia vallesae</name>
    <dbReference type="NCBI Taxonomy" id="2841264"/>
    <lineage>
        <taxon>Bacteria</taxon>
        <taxon>Candidatus Saccharimonadota</taxon>
        <taxon>Candidatus Saccharimonadota incertae sedis</taxon>
        <taxon>Candidatus Minimicrobia</taxon>
    </lineage>
</organism>
<evidence type="ECO:0000256" key="1">
    <source>
        <dbReference type="ARBA" id="ARBA00004370"/>
    </source>
</evidence>
<dbReference type="KEGG" id="mvl:KOY49_01900"/>
<gene>
    <name evidence="7" type="ORF">KOY49_01900</name>
</gene>
<evidence type="ECO:0000256" key="3">
    <source>
        <dbReference type="ARBA" id="ARBA00022781"/>
    </source>
</evidence>
<name>A0A8F1SAX5_9BACT</name>
<keyword evidence="8" id="KW-1185">Reference proteome</keyword>
<comment type="subcellular location">
    <subcellularLocation>
        <location evidence="1">Membrane</location>
    </subcellularLocation>
</comment>
<evidence type="ECO:0000256" key="6">
    <source>
        <dbReference type="ARBA" id="ARBA00023310"/>
    </source>
</evidence>
<evidence type="ECO:0000256" key="2">
    <source>
        <dbReference type="ARBA" id="ARBA00022448"/>
    </source>
</evidence>
<evidence type="ECO:0000256" key="4">
    <source>
        <dbReference type="ARBA" id="ARBA00023065"/>
    </source>
</evidence>
<keyword evidence="4" id="KW-0406">Ion transport</keyword>
<keyword evidence="3" id="KW-0375">Hydrogen ion transport</keyword>
<proteinExistence type="predicted"/>
<dbReference type="EMBL" id="CP076459">
    <property type="protein sequence ID" value="QWQ31738.1"/>
    <property type="molecule type" value="Genomic_DNA"/>
</dbReference>
<keyword evidence="5" id="KW-0472">Membrane</keyword>
<sequence length="124" mass="13564">MAKYAAEQILAGNDAVLEEIAGLLIYEKHEREVDLLVRDIEAELAESGEIVASVESARALDDNTRRKIEQFLATAASDKNSKPKVSLRESIDPTLIGGFKLQTPTATLDATVSKKLNDLRAKKI</sequence>
<dbReference type="Proteomes" id="UP000677117">
    <property type="component" value="Chromosome"/>
</dbReference>
<accession>A0A8F1SAX5</accession>
<dbReference type="GO" id="GO:0046933">
    <property type="term" value="F:proton-transporting ATP synthase activity, rotational mechanism"/>
    <property type="evidence" value="ECO:0007669"/>
    <property type="project" value="InterPro"/>
</dbReference>
<dbReference type="RefSeq" id="WP_232736485.1">
    <property type="nucleotide sequence ID" value="NZ_CP076459.1"/>
</dbReference>
<evidence type="ECO:0000256" key="5">
    <source>
        <dbReference type="ARBA" id="ARBA00023136"/>
    </source>
</evidence>
<dbReference type="Pfam" id="PF00213">
    <property type="entry name" value="OSCP"/>
    <property type="match status" value="1"/>
</dbReference>
<dbReference type="AlphaFoldDB" id="A0A8F1SAX5"/>
<keyword evidence="6" id="KW-0066">ATP synthesis</keyword>
<keyword evidence="2" id="KW-0813">Transport</keyword>
<reference evidence="7" key="1">
    <citation type="submission" date="2021-06" db="EMBL/GenBank/DDBJ databases">
        <title>An adapted protocol for Saccharibacteria cultivation: two new species join this phylum of Candidate Phyla Radiations.</title>
        <authorList>
            <person name="Ibrahim A."/>
            <person name="Maatouk M."/>
            <person name="Raoult D."/>
            <person name="Bittar F."/>
        </authorList>
    </citation>
    <scope>NUCLEOTIDE SEQUENCE</scope>
    <source>
        <strain evidence="7">IHU2</strain>
    </source>
</reference>
<dbReference type="GO" id="GO:0016020">
    <property type="term" value="C:membrane"/>
    <property type="evidence" value="ECO:0007669"/>
    <property type="project" value="UniProtKB-SubCell"/>
</dbReference>
<evidence type="ECO:0000313" key="7">
    <source>
        <dbReference type="EMBL" id="QWQ31738.1"/>
    </source>
</evidence>
<dbReference type="InterPro" id="IPR000711">
    <property type="entry name" value="ATPase_OSCP/dsu"/>
</dbReference>
<protein>
    <submittedName>
        <fullName evidence="7">F0F1 ATP synthase subunit delta</fullName>
    </submittedName>
</protein>
<evidence type="ECO:0000313" key="8">
    <source>
        <dbReference type="Proteomes" id="UP000677117"/>
    </source>
</evidence>